<dbReference type="STRING" id="102285.A0A0R3T0U4"/>
<evidence type="ECO:0000313" key="3">
    <source>
        <dbReference type="Proteomes" id="UP000278807"/>
    </source>
</evidence>
<dbReference type="GO" id="GO:0032012">
    <property type="term" value="P:regulation of ARF protein signal transduction"/>
    <property type="evidence" value="ECO:0007669"/>
    <property type="project" value="InterPro"/>
</dbReference>
<dbReference type="WBParaSite" id="HNAJ_0000046401-mRNA-1">
    <property type="protein sequence ID" value="HNAJ_0000046401-mRNA-1"/>
    <property type="gene ID" value="HNAJ_0000046401"/>
</dbReference>
<evidence type="ECO:0000256" key="1">
    <source>
        <dbReference type="SAM" id="MobiDB-lite"/>
    </source>
</evidence>
<dbReference type="InterPro" id="IPR035999">
    <property type="entry name" value="Sec7_dom_sf"/>
</dbReference>
<gene>
    <name evidence="2" type="ORF">HNAJ_LOCUS465</name>
</gene>
<protein>
    <submittedName>
        <fullName evidence="4">SEC7 domain-containing protein</fullName>
    </submittedName>
</protein>
<name>A0A0R3T0U4_RODNA</name>
<dbReference type="AlphaFoldDB" id="A0A0R3T0U4"/>
<feature type="compositionally biased region" description="Basic and acidic residues" evidence="1">
    <location>
        <begin position="464"/>
        <end position="478"/>
    </location>
</feature>
<dbReference type="SUPFAM" id="SSF48425">
    <property type="entry name" value="Sec7 domain"/>
    <property type="match status" value="1"/>
</dbReference>
<keyword evidence="3" id="KW-1185">Reference proteome</keyword>
<sequence length="939" mass="103045">MAESKTFAIKSALEQIKNDSLSEKWQFLSFSTSEAINILENECLLHQLSKHRVREVVLAPIQVALESRNTKLNADALTALEAFVDSEFLYDESNDPLADTDLTFQFLDTISPCTIFSELIQTSFLKICLDLYSKFMATRNKEKSFVAQTTLVQIVESFVAKNNVCISGEMSNADLRSSNKFAYNCMFEENAEQFELSDTQIQILGVLKCLIESLLPDNTTNLNKTAVPLCLQSIATIVSLLPISMVKQRVFLNILWQRMCPMLMWFLSNPKQEKTITSTSDFQSLTRQSGEKQTIGTASSVAPPMLSPEALKTVYDIVIDLTFLVGPIGELRPMLESLFHKMLLYPPPTFRQIALNSVCRLLSTPEGLLSIAGPVVSMPLSTEDTDDGFESPSVYFSDLQAPDFRLFNIILESVHACSQTANQSLVCTGAKCVNLISTTLGKLAHSEGLSDAFVQKIHSQISKSEESKKAFEKDKPDSSRGNAIQSASLPRSLEVDRWAAHDYLLSLMKTIPSLLDAQSTIELDNLLLEFSSAYCKERRSSVSGGVLSPSDASDIADNAQIYDVGGTLLNADAIYVATVSALALNYRLLQAGFYSNNSKFTTKIMTEFEFLDLILGSGLMLYVSETWLSQVYRGIRNQDILSSSGLSPKLLCGTMVGENEPPLRGSCLVEMLIEFDGIGWSFDNFKIFVFSSMVAFQKAVGSSKDAEDDIFTNVEDGTLTKVRDRVGEALVSCVLLAGWQRIVETITNTIALAGMPVDISSTGFASFFSARQPSMTPVGPAKEKSQAKDVGTTSLLQRLLSLFYITEEETAKQSAQIRELGLTLSASLHSLQHLALLASSSPSEALRARCGSVFGLLTETARAALIVAKENNSLPSIPANRLHSAHALGIHVVLNNALRLGCQSPDCWIHLLNACQLVQGMLQPFVASMWDTEPTDGEK</sequence>
<dbReference type="OrthoDB" id="6277324at2759"/>
<dbReference type="GO" id="GO:0005085">
    <property type="term" value="F:guanyl-nucleotide exchange factor activity"/>
    <property type="evidence" value="ECO:0007669"/>
    <property type="project" value="InterPro"/>
</dbReference>
<proteinExistence type="predicted"/>
<reference evidence="4" key="1">
    <citation type="submission" date="2017-02" db="UniProtKB">
        <authorList>
            <consortium name="WormBaseParasite"/>
        </authorList>
    </citation>
    <scope>IDENTIFICATION</scope>
</reference>
<feature type="region of interest" description="Disordered" evidence="1">
    <location>
        <begin position="464"/>
        <end position="485"/>
    </location>
</feature>
<dbReference type="EMBL" id="UZAE01000127">
    <property type="protein sequence ID" value="VDN96324.1"/>
    <property type="molecule type" value="Genomic_DNA"/>
</dbReference>
<organism evidence="4">
    <name type="scientific">Rodentolepis nana</name>
    <name type="common">Dwarf tapeworm</name>
    <name type="synonym">Hymenolepis nana</name>
    <dbReference type="NCBI Taxonomy" id="102285"/>
    <lineage>
        <taxon>Eukaryota</taxon>
        <taxon>Metazoa</taxon>
        <taxon>Spiralia</taxon>
        <taxon>Lophotrochozoa</taxon>
        <taxon>Platyhelminthes</taxon>
        <taxon>Cestoda</taxon>
        <taxon>Eucestoda</taxon>
        <taxon>Cyclophyllidea</taxon>
        <taxon>Hymenolepididae</taxon>
        <taxon>Rodentolepis</taxon>
    </lineage>
</organism>
<evidence type="ECO:0000313" key="2">
    <source>
        <dbReference type="EMBL" id="VDN96324.1"/>
    </source>
</evidence>
<evidence type="ECO:0000313" key="4">
    <source>
        <dbReference type="WBParaSite" id="HNAJ_0000046401-mRNA-1"/>
    </source>
</evidence>
<reference evidence="2 3" key="2">
    <citation type="submission" date="2018-11" db="EMBL/GenBank/DDBJ databases">
        <authorList>
            <consortium name="Pathogen Informatics"/>
        </authorList>
    </citation>
    <scope>NUCLEOTIDE SEQUENCE [LARGE SCALE GENOMIC DNA]</scope>
</reference>
<dbReference type="Proteomes" id="UP000278807">
    <property type="component" value="Unassembled WGS sequence"/>
</dbReference>
<accession>A0A0R3T0U4</accession>